<dbReference type="InterPro" id="IPR036291">
    <property type="entry name" value="NAD(P)-bd_dom_sf"/>
</dbReference>
<dbReference type="Pfam" id="PF01408">
    <property type="entry name" value="GFO_IDH_MocA"/>
    <property type="match status" value="1"/>
</dbReference>
<proteinExistence type="inferred from homology"/>
<dbReference type="InParanoid" id="A0A067M3N9"/>
<dbReference type="PANTHER" id="PTHR43708">
    <property type="entry name" value="CONSERVED EXPRESSED OXIDOREDUCTASE (EUROFUNG)"/>
    <property type="match status" value="1"/>
</dbReference>
<reference evidence="6" key="1">
    <citation type="journal article" date="2014" name="Proc. Natl. Acad. Sci. U.S.A.">
        <title>Extensive sampling of basidiomycete genomes demonstrates inadequacy of the white-rot/brown-rot paradigm for wood decay fungi.</title>
        <authorList>
            <person name="Riley R."/>
            <person name="Salamov A.A."/>
            <person name="Brown D.W."/>
            <person name="Nagy L.G."/>
            <person name="Floudas D."/>
            <person name="Held B.W."/>
            <person name="Levasseur A."/>
            <person name="Lombard V."/>
            <person name="Morin E."/>
            <person name="Otillar R."/>
            <person name="Lindquist E.A."/>
            <person name="Sun H."/>
            <person name="LaButti K.M."/>
            <person name="Schmutz J."/>
            <person name="Jabbour D."/>
            <person name="Luo H."/>
            <person name="Baker S.E."/>
            <person name="Pisabarro A.G."/>
            <person name="Walton J.D."/>
            <person name="Blanchette R.A."/>
            <person name="Henrissat B."/>
            <person name="Martin F."/>
            <person name="Cullen D."/>
            <person name="Hibbett D.S."/>
            <person name="Grigoriev I.V."/>
        </authorList>
    </citation>
    <scope>NUCLEOTIDE SEQUENCE [LARGE SCALE GENOMIC DNA]</scope>
    <source>
        <strain evidence="6">FD-172 SS1</strain>
    </source>
</reference>
<dbReference type="PANTHER" id="PTHR43708:SF5">
    <property type="entry name" value="CONSERVED EXPRESSED OXIDOREDUCTASE (EUROFUNG)-RELATED"/>
    <property type="match status" value="1"/>
</dbReference>
<evidence type="ECO:0000259" key="3">
    <source>
        <dbReference type="Pfam" id="PF01408"/>
    </source>
</evidence>
<dbReference type="STRING" id="930990.A0A067M3N9"/>
<dbReference type="InterPro" id="IPR000683">
    <property type="entry name" value="Gfo/Idh/MocA-like_OxRdtase_N"/>
</dbReference>
<gene>
    <name evidence="5" type="ORF">BOTBODRAFT_640308</name>
</gene>
<evidence type="ECO:0000313" key="5">
    <source>
        <dbReference type="EMBL" id="KDQ10363.1"/>
    </source>
</evidence>
<name>A0A067M3N9_BOTB1</name>
<accession>A0A067M3N9</accession>
<dbReference type="GO" id="GO:0000166">
    <property type="term" value="F:nucleotide binding"/>
    <property type="evidence" value="ECO:0007669"/>
    <property type="project" value="InterPro"/>
</dbReference>
<evidence type="ECO:0000256" key="2">
    <source>
        <dbReference type="ARBA" id="ARBA00023002"/>
    </source>
</evidence>
<dbReference type="AlphaFoldDB" id="A0A067M3N9"/>
<dbReference type="Gene3D" id="3.40.50.720">
    <property type="entry name" value="NAD(P)-binding Rossmann-like Domain"/>
    <property type="match status" value="1"/>
</dbReference>
<keyword evidence="6" id="KW-1185">Reference proteome</keyword>
<dbReference type="FunCoup" id="A0A067M3N9">
    <property type="interactions" value="31"/>
</dbReference>
<dbReference type="SUPFAM" id="SSF51735">
    <property type="entry name" value="NAD(P)-binding Rossmann-fold domains"/>
    <property type="match status" value="1"/>
</dbReference>
<dbReference type="Pfam" id="PF02894">
    <property type="entry name" value="GFO_IDH_MocA_C"/>
    <property type="match status" value="1"/>
</dbReference>
<dbReference type="InterPro" id="IPR051317">
    <property type="entry name" value="Gfo/Idh/MocA_oxidoreduct"/>
</dbReference>
<evidence type="ECO:0000313" key="6">
    <source>
        <dbReference type="Proteomes" id="UP000027195"/>
    </source>
</evidence>
<dbReference type="GO" id="GO:0016491">
    <property type="term" value="F:oxidoreductase activity"/>
    <property type="evidence" value="ECO:0007669"/>
    <property type="project" value="UniProtKB-KW"/>
</dbReference>
<protein>
    <recommendedName>
        <fullName evidence="7">Gfo/Idh/MocA-like oxidoreductase N-terminal domain-containing protein</fullName>
    </recommendedName>
</protein>
<evidence type="ECO:0000259" key="4">
    <source>
        <dbReference type="Pfam" id="PF02894"/>
    </source>
</evidence>
<evidence type="ECO:0000256" key="1">
    <source>
        <dbReference type="ARBA" id="ARBA00010928"/>
    </source>
</evidence>
<feature type="domain" description="Gfo/Idh/MocA-like oxidoreductase N-terminal" evidence="3">
    <location>
        <begin position="4"/>
        <end position="127"/>
    </location>
</feature>
<evidence type="ECO:0008006" key="7">
    <source>
        <dbReference type="Google" id="ProtNLM"/>
    </source>
</evidence>
<keyword evidence="2" id="KW-0560">Oxidoreductase</keyword>
<sequence length="356" mass="39133">MAPIRAAILGIGFSATVFHIPFILALPDVYTLHTIMERKATPSKSIARDKYGSTGVKVATTLEEVLADKEVDLVVVTVKDPAHFEYSKAALSAGKHVILEKPVTTTSAEARELISIAQKNNVVFAPYHNRRFDGDFRTLRSLLERGKLSDLVDFESRYDTRATWPMGPPGGSAGILYGLGSHLIDQAVALFGEPRSVTALLDNGRREGHPEVDDSFILHLRYANNPVLVTLRSALHSVKSRQVRFIVRSLNASFTKYGLDTQEPQVMFQGMAPLDPGFGEEPESSWGEFAYQTSDGQTVSEKVQTIPGSYLDYYKNVAGAINGTGVLEVTPEHAEIGMRIIEAAKVSHQEKRTVDF</sequence>
<feature type="domain" description="Gfo/Idh/MocA-like oxidoreductase C-terminal" evidence="4">
    <location>
        <begin position="140"/>
        <end position="355"/>
    </location>
</feature>
<dbReference type="EMBL" id="KL198068">
    <property type="protein sequence ID" value="KDQ10363.1"/>
    <property type="molecule type" value="Genomic_DNA"/>
</dbReference>
<dbReference type="InterPro" id="IPR004104">
    <property type="entry name" value="Gfo/Idh/MocA-like_OxRdtase_C"/>
</dbReference>
<dbReference type="Proteomes" id="UP000027195">
    <property type="component" value="Unassembled WGS sequence"/>
</dbReference>
<organism evidence="5 6">
    <name type="scientific">Botryobasidium botryosum (strain FD-172 SS1)</name>
    <dbReference type="NCBI Taxonomy" id="930990"/>
    <lineage>
        <taxon>Eukaryota</taxon>
        <taxon>Fungi</taxon>
        <taxon>Dikarya</taxon>
        <taxon>Basidiomycota</taxon>
        <taxon>Agaricomycotina</taxon>
        <taxon>Agaricomycetes</taxon>
        <taxon>Cantharellales</taxon>
        <taxon>Botryobasidiaceae</taxon>
        <taxon>Botryobasidium</taxon>
    </lineage>
</organism>
<dbReference type="HOGENOM" id="CLU_023194_19_0_1"/>
<comment type="similarity">
    <text evidence="1">Belongs to the Gfo/Idh/MocA family.</text>
</comment>
<dbReference type="Gene3D" id="3.30.360.10">
    <property type="entry name" value="Dihydrodipicolinate Reductase, domain 2"/>
    <property type="match status" value="1"/>
</dbReference>
<dbReference type="OrthoDB" id="446809at2759"/>